<evidence type="ECO:0000313" key="1">
    <source>
        <dbReference type="EMBL" id="KAI7939106.1"/>
    </source>
</evidence>
<keyword evidence="2" id="KW-1185">Reference proteome</keyword>
<reference evidence="2" key="2">
    <citation type="journal article" date="2018" name="Mol. Plant Microbe Interact.">
        <title>Genome sequence resources for the wheat stripe rust pathogen (Puccinia striiformis f. sp. tritici) and the barley stripe rust pathogen (Puccinia striiformis f. sp. hordei).</title>
        <authorList>
            <person name="Xia C."/>
            <person name="Wang M."/>
            <person name="Yin C."/>
            <person name="Cornejo O.E."/>
            <person name="Hulbert S.H."/>
            <person name="Chen X."/>
        </authorList>
    </citation>
    <scope>NUCLEOTIDE SEQUENCE [LARGE SCALE GENOMIC DNA]</scope>
    <source>
        <strain evidence="2">93-210</strain>
    </source>
</reference>
<sequence length="138" mass="15556">MLLPNTLKMVAQIKLHLLQGDPLLSARRKETRTSPKSTQDNLEYENMKAYDSFLTSAKLGVFEEGIFTESQISTLALREDVFMDTIFDFDLMENAPAQRNNLTNIDVIEDIEAEESTRTLGVLILLSLLISLPLFACT</sequence>
<gene>
    <name evidence="1" type="ORF">MJO28_014685</name>
</gene>
<protein>
    <submittedName>
        <fullName evidence="1">Uncharacterized protein</fullName>
    </submittedName>
</protein>
<reference evidence="1 2" key="3">
    <citation type="journal article" date="2022" name="Microbiol. Spectr.">
        <title>Folding features and dynamics of 3D genome architecture in plant fungal pathogens.</title>
        <authorList>
            <person name="Xia C."/>
        </authorList>
    </citation>
    <scope>NUCLEOTIDE SEQUENCE [LARGE SCALE GENOMIC DNA]</scope>
    <source>
        <strain evidence="1 2">93-210</strain>
    </source>
</reference>
<dbReference type="Proteomes" id="UP001060170">
    <property type="component" value="Chromosome 15"/>
</dbReference>
<accession>A0ACC0DUV2</accession>
<name>A0ACC0DUV2_9BASI</name>
<reference evidence="2" key="1">
    <citation type="journal article" date="2018" name="BMC Genomics">
        <title>Genomic insights into host adaptation between the wheat stripe rust pathogen (Puccinia striiformis f. sp. tritici) and the barley stripe rust pathogen (Puccinia striiformis f. sp. hordei).</title>
        <authorList>
            <person name="Xia C."/>
            <person name="Wang M."/>
            <person name="Yin C."/>
            <person name="Cornejo O.E."/>
            <person name="Hulbert S.H."/>
            <person name="Chen X."/>
        </authorList>
    </citation>
    <scope>NUCLEOTIDE SEQUENCE [LARGE SCALE GENOMIC DNA]</scope>
    <source>
        <strain evidence="2">93-210</strain>
    </source>
</reference>
<proteinExistence type="predicted"/>
<organism evidence="1 2">
    <name type="scientific">Puccinia striiformis f. sp. tritici</name>
    <dbReference type="NCBI Taxonomy" id="168172"/>
    <lineage>
        <taxon>Eukaryota</taxon>
        <taxon>Fungi</taxon>
        <taxon>Dikarya</taxon>
        <taxon>Basidiomycota</taxon>
        <taxon>Pucciniomycotina</taxon>
        <taxon>Pucciniomycetes</taxon>
        <taxon>Pucciniales</taxon>
        <taxon>Pucciniaceae</taxon>
        <taxon>Puccinia</taxon>
    </lineage>
</organism>
<evidence type="ECO:0000313" key="2">
    <source>
        <dbReference type="Proteomes" id="UP001060170"/>
    </source>
</evidence>
<comment type="caution">
    <text evidence="1">The sequence shown here is derived from an EMBL/GenBank/DDBJ whole genome shotgun (WGS) entry which is preliminary data.</text>
</comment>
<dbReference type="EMBL" id="CM045879">
    <property type="protein sequence ID" value="KAI7939106.1"/>
    <property type="molecule type" value="Genomic_DNA"/>
</dbReference>